<protein>
    <recommendedName>
        <fullName evidence="1">Integrase catalytic domain-containing protein</fullName>
    </recommendedName>
</protein>
<sequence length="123" mass="13888">MWMSDNGTQFKCQVMEELAKRLGVTHSFIPVYTPWINGTVERVNRDVLQEQKMMLLNSRLNTRNWTYLLPVIQANSNHSPVPSLGNCAPVELFKGFPAPSALDSVVPPDDKLPRTFPLGKDSF</sequence>
<evidence type="ECO:0000259" key="1">
    <source>
        <dbReference type="PROSITE" id="PS50994"/>
    </source>
</evidence>
<dbReference type="PROSITE" id="PS50994">
    <property type="entry name" value="INTEGRASE"/>
    <property type="match status" value="1"/>
</dbReference>
<evidence type="ECO:0000313" key="2">
    <source>
        <dbReference type="EMBL" id="TDH68048.1"/>
    </source>
</evidence>
<gene>
    <name evidence="2" type="ORF">CCR75_006427</name>
</gene>
<dbReference type="EMBL" id="SHOA02000013">
    <property type="protein sequence ID" value="TDH68048.1"/>
    <property type="molecule type" value="Genomic_DNA"/>
</dbReference>
<dbReference type="Gene3D" id="3.30.420.10">
    <property type="entry name" value="Ribonuclease H-like superfamily/Ribonuclease H"/>
    <property type="match status" value="1"/>
</dbReference>
<reference evidence="2 3" key="1">
    <citation type="journal article" date="2021" name="Genome Biol.">
        <title>AFLAP: assembly-free linkage analysis pipeline using k-mers from genome sequencing data.</title>
        <authorList>
            <person name="Fletcher K."/>
            <person name="Zhang L."/>
            <person name="Gil J."/>
            <person name="Han R."/>
            <person name="Cavanaugh K."/>
            <person name="Michelmore R."/>
        </authorList>
    </citation>
    <scope>NUCLEOTIDE SEQUENCE [LARGE SCALE GENOMIC DNA]</scope>
    <source>
        <strain evidence="2 3">SF5</strain>
    </source>
</reference>
<feature type="domain" description="Integrase catalytic" evidence="1">
    <location>
        <begin position="1"/>
        <end position="97"/>
    </location>
</feature>
<dbReference type="SUPFAM" id="SSF53098">
    <property type="entry name" value="Ribonuclease H-like"/>
    <property type="match status" value="1"/>
</dbReference>
<dbReference type="AlphaFoldDB" id="A0A976FK29"/>
<keyword evidence="3" id="KW-1185">Reference proteome</keyword>
<dbReference type="Proteomes" id="UP000294530">
    <property type="component" value="Unassembled WGS sequence"/>
</dbReference>
<organism evidence="2 3">
    <name type="scientific">Bremia lactucae</name>
    <name type="common">Lettuce downy mildew</name>
    <dbReference type="NCBI Taxonomy" id="4779"/>
    <lineage>
        <taxon>Eukaryota</taxon>
        <taxon>Sar</taxon>
        <taxon>Stramenopiles</taxon>
        <taxon>Oomycota</taxon>
        <taxon>Peronosporomycetes</taxon>
        <taxon>Peronosporales</taxon>
        <taxon>Peronosporaceae</taxon>
        <taxon>Bremia</taxon>
    </lineage>
</organism>
<comment type="caution">
    <text evidence="2">The sequence shown here is derived from an EMBL/GenBank/DDBJ whole genome shotgun (WGS) entry which is preliminary data.</text>
</comment>
<dbReference type="KEGG" id="blac:94350168"/>
<dbReference type="InterPro" id="IPR050951">
    <property type="entry name" value="Retrovirus_Pol_polyprotein"/>
</dbReference>
<dbReference type="PANTHER" id="PTHR37984:SF5">
    <property type="entry name" value="PROTEIN NYNRIN-LIKE"/>
    <property type="match status" value="1"/>
</dbReference>
<dbReference type="PANTHER" id="PTHR37984">
    <property type="entry name" value="PROTEIN CBG26694"/>
    <property type="match status" value="1"/>
</dbReference>
<evidence type="ECO:0000313" key="3">
    <source>
        <dbReference type="Proteomes" id="UP000294530"/>
    </source>
</evidence>
<dbReference type="InterPro" id="IPR001584">
    <property type="entry name" value="Integrase_cat-core"/>
</dbReference>
<dbReference type="GO" id="GO:0003676">
    <property type="term" value="F:nucleic acid binding"/>
    <property type="evidence" value="ECO:0007669"/>
    <property type="project" value="InterPro"/>
</dbReference>
<proteinExistence type="predicted"/>
<dbReference type="InterPro" id="IPR012337">
    <property type="entry name" value="RNaseH-like_sf"/>
</dbReference>
<dbReference type="RefSeq" id="XP_067817547.1">
    <property type="nucleotide sequence ID" value="XM_067964497.1"/>
</dbReference>
<dbReference type="GeneID" id="94350168"/>
<name>A0A976FK29_BRELC</name>
<dbReference type="OrthoDB" id="167332at2759"/>
<dbReference type="InterPro" id="IPR036397">
    <property type="entry name" value="RNaseH_sf"/>
</dbReference>
<dbReference type="GO" id="GO:0015074">
    <property type="term" value="P:DNA integration"/>
    <property type="evidence" value="ECO:0007669"/>
    <property type="project" value="InterPro"/>
</dbReference>
<accession>A0A976FK29</accession>